<dbReference type="SUPFAM" id="SSF81345">
    <property type="entry name" value="ABC transporter involved in vitamin B12 uptake, BtuC"/>
    <property type="match status" value="1"/>
</dbReference>
<feature type="transmembrane region" description="Helical" evidence="7">
    <location>
        <begin position="244"/>
        <end position="263"/>
    </location>
</feature>
<keyword evidence="9" id="KW-1185">Reference proteome</keyword>
<dbReference type="Pfam" id="PF00950">
    <property type="entry name" value="ABC-3"/>
    <property type="match status" value="1"/>
</dbReference>
<keyword evidence="3 6" id="KW-0812">Transmembrane</keyword>
<evidence type="ECO:0000256" key="6">
    <source>
        <dbReference type="RuleBase" id="RU003943"/>
    </source>
</evidence>
<proteinExistence type="inferred from homology"/>
<evidence type="ECO:0000256" key="3">
    <source>
        <dbReference type="ARBA" id="ARBA00022692"/>
    </source>
</evidence>
<dbReference type="PANTHER" id="PTHR30477">
    <property type="entry name" value="ABC-TRANSPORTER METAL-BINDING PROTEIN"/>
    <property type="match status" value="1"/>
</dbReference>
<evidence type="ECO:0000256" key="4">
    <source>
        <dbReference type="ARBA" id="ARBA00022989"/>
    </source>
</evidence>
<evidence type="ECO:0000313" key="8">
    <source>
        <dbReference type="EMBL" id="RZU33526.1"/>
    </source>
</evidence>
<evidence type="ECO:0000256" key="5">
    <source>
        <dbReference type="ARBA" id="ARBA00023136"/>
    </source>
</evidence>
<dbReference type="InterPro" id="IPR001626">
    <property type="entry name" value="ABC_TroCD"/>
</dbReference>
<comment type="similarity">
    <text evidence="2 6">Belongs to the ABC-3 integral membrane protein family.</text>
</comment>
<evidence type="ECO:0000313" key="9">
    <source>
        <dbReference type="Proteomes" id="UP000292507"/>
    </source>
</evidence>
<sequence length="298" mass="29723">MLSHGFMQSALIAALLVGATAPTVGVHLVQRRLSIIGDGVGHVALFGVALGLVTGWAPLGTAMATAVVGAIAVEALRGLRRNEVDVLMAILFAGGIAGGVVLISAMPPGRPANLDAYLFGAIITTTRSDLVVLAGTAAVVLAFTVGLCRALFAVSIDEECACAAGLPVTVLNMLLAATTAATVVASMRIVGLLLIGALMVLPAAAAMLLARSFRGTLLVAVGIGAVVASAGTTAAYYLGVPAGGTIVLLAVAVFTVSAAGPGVRRAARRVLASAGCRAAARRADRPRPVVHSRVGLLP</sequence>
<dbReference type="GO" id="GO:0055085">
    <property type="term" value="P:transmembrane transport"/>
    <property type="evidence" value="ECO:0007669"/>
    <property type="project" value="InterPro"/>
</dbReference>
<gene>
    <name evidence="8" type="ORF">BKA19_3258</name>
</gene>
<dbReference type="GO" id="GO:0043190">
    <property type="term" value="C:ATP-binding cassette (ABC) transporter complex"/>
    <property type="evidence" value="ECO:0007669"/>
    <property type="project" value="InterPro"/>
</dbReference>
<feature type="transmembrane region" description="Helical" evidence="7">
    <location>
        <begin position="130"/>
        <end position="152"/>
    </location>
</feature>
<feature type="transmembrane region" description="Helical" evidence="7">
    <location>
        <begin position="49"/>
        <end position="73"/>
    </location>
</feature>
<keyword evidence="4 7" id="KW-1133">Transmembrane helix</keyword>
<dbReference type="PANTHER" id="PTHR30477:SF0">
    <property type="entry name" value="METAL TRANSPORT SYSTEM MEMBRANE PROTEIN TM_0125-RELATED"/>
    <property type="match status" value="1"/>
</dbReference>
<evidence type="ECO:0000256" key="7">
    <source>
        <dbReference type="SAM" id="Phobius"/>
    </source>
</evidence>
<dbReference type="GO" id="GO:0010043">
    <property type="term" value="P:response to zinc ion"/>
    <property type="evidence" value="ECO:0007669"/>
    <property type="project" value="TreeGrafter"/>
</dbReference>
<feature type="transmembrane region" description="Helical" evidence="7">
    <location>
        <begin position="164"/>
        <end position="183"/>
    </location>
</feature>
<evidence type="ECO:0000256" key="1">
    <source>
        <dbReference type="ARBA" id="ARBA00004141"/>
    </source>
</evidence>
<organism evidence="8 9">
    <name type="scientific">Blastococcus saxobsidens</name>
    <dbReference type="NCBI Taxonomy" id="138336"/>
    <lineage>
        <taxon>Bacteria</taxon>
        <taxon>Bacillati</taxon>
        <taxon>Actinomycetota</taxon>
        <taxon>Actinomycetes</taxon>
        <taxon>Geodermatophilales</taxon>
        <taxon>Geodermatophilaceae</taxon>
        <taxon>Blastococcus</taxon>
    </lineage>
</organism>
<accession>A0A4V2G2K7</accession>
<keyword evidence="6" id="KW-0813">Transport</keyword>
<dbReference type="AlphaFoldDB" id="A0A4V2G2K7"/>
<feature type="transmembrane region" description="Helical" evidence="7">
    <location>
        <begin position="85"/>
        <end position="106"/>
    </location>
</feature>
<dbReference type="InterPro" id="IPR037294">
    <property type="entry name" value="ABC_BtuC-like"/>
</dbReference>
<keyword evidence="5 7" id="KW-0472">Membrane</keyword>
<dbReference type="EMBL" id="SHKV01000001">
    <property type="protein sequence ID" value="RZU33526.1"/>
    <property type="molecule type" value="Genomic_DNA"/>
</dbReference>
<feature type="transmembrane region" description="Helical" evidence="7">
    <location>
        <begin position="217"/>
        <end position="238"/>
    </location>
</feature>
<comment type="caution">
    <text evidence="8">The sequence shown here is derived from an EMBL/GenBank/DDBJ whole genome shotgun (WGS) entry which is preliminary data.</text>
</comment>
<evidence type="ECO:0000256" key="2">
    <source>
        <dbReference type="ARBA" id="ARBA00008034"/>
    </source>
</evidence>
<protein>
    <submittedName>
        <fullName evidence="8">Zinc transport system permease protein</fullName>
    </submittedName>
</protein>
<name>A0A4V2G2K7_9ACTN</name>
<feature type="transmembrane region" description="Helical" evidence="7">
    <location>
        <begin position="189"/>
        <end position="210"/>
    </location>
</feature>
<comment type="subcellular location">
    <subcellularLocation>
        <location evidence="6">Cell membrane</location>
        <topology evidence="6">Multi-pass membrane protein</topology>
    </subcellularLocation>
    <subcellularLocation>
        <location evidence="1">Membrane</location>
        <topology evidence="1">Multi-pass membrane protein</topology>
    </subcellularLocation>
</comment>
<dbReference type="Gene3D" id="1.10.3470.10">
    <property type="entry name" value="ABC transporter involved in vitamin B12 uptake, BtuC"/>
    <property type="match status" value="1"/>
</dbReference>
<dbReference type="Proteomes" id="UP000292507">
    <property type="component" value="Unassembled WGS sequence"/>
</dbReference>
<reference evidence="8 9" key="1">
    <citation type="submission" date="2019-02" db="EMBL/GenBank/DDBJ databases">
        <title>Sequencing the genomes of 1000 actinobacteria strains.</title>
        <authorList>
            <person name="Klenk H.-P."/>
        </authorList>
    </citation>
    <scope>NUCLEOTIDE SEQUENCE [LARGE SCALE GENOMIC DNA]</scope>
    <source>
        <strain evidence="8 9">DSM 44509</strain>
    </source>
</reference>